<proteinExistence type="predicted"/>
<keyword evidence="2" id="KW-1185">Reference proteome</keyword>
<dbReference type="AlphaFoldDB" id="A0A8S3XX22"/>
<evidence type="ECO:0000313" key="2">
    <source>
        <dbReference type="Proteomes" id="UP000691718"/>
    </source>
</evidence>
<accession>A0A8S3XX22</accession>
<reference evidence="1" key="1">
    <citation type="submission" date="2021-04" db="EMBL/GenBank/DDBJ databases">
        <authorList>
            <person name="Tunstrom K."/>
        </authorList>
    </citation>
    <scope>NUCLEOTIDE SEQUENCE</scope>
</reference>
<sequence>MEKYKMPTVQQFLTKKTIGDKKEPVWIYLEREMKENIHKKPYNEKVGRWLKFLKELKHYQNLEGTH</sequence>
<organism evidence="1 2">
    <name type="scientific">Parnassius apollo</name>
    <name type="common">Apollo butterfly</name>
    <name type="synonym">Papilio apollo</name>
    <dbReference type="NCBI Taxonomy" id="110799"/>
    <lineage>
        <taxon>Eukaryota</taxon>
        <taxon>Metazoa</taxon>
        <taxon>Ecdysozoa</taxon>
        <taxon>Arthropoda</taxon>
        <taxon>Hexapoda</taxon>
        <taxon>Insecta</taxon>
        <taxon>Pterygota</taxon>
        <taxon>Neoptera</taxon>
        <taxon>Endopterygota</taxon>
        <taxon>Lepidoptera</taxon>
        <taxon>Glossata</taxon>
        <taxon>Ditrysia</taxon>
        <taxon>Papilionoidea</taxon>
        <taxon>Papilionidae</taxon>
        <taxon>Parnassiinae</taxon>
        <taxon>Parnassini</taxon>
        <taxon>Parnassius</taxon>
        <taxon>Parnassius</taxon>
    </lineage>
</organism>
<dbReference type="Proteomes" id="UP000691718">
    <property type="component" value="Unassembled WGS sequence"/>
</dbReference>
<evidence type="ECO:0000313" key="1">
    <source>
        <dbReference type="EMBL" id="CAG5046101.1"/>
    </source>
</evidence>
<dbReference type="EMBL" id="CAJQZP010001435">
    <property type="protein sequence ID" value="CAG5046101.1"/>
    <property type="molecule type" value="Genomic_DNA"/>
</dbReference>
<gene>
    <name evidence="1" type="ORF">PAPOLLO_LOCUS23498</name>
</gene>
<dbReference type="OrthoDB" id="289250at2759"/>
<name>A0A8S3XX22_PARAO</name>
<comment type="caution">
    <text evidence="1">The sequence shown here is derived from an EMBL/GenBank/DDBJ whole genome shotgun (WGS) entry which is preliminary data.</text>
</comment>
<protein>
    <submittedName>
        <fullName evidence="1">(apollo) hypothetical protein</fullName>
    </submittedName>
</protein>